<name>A0ACC6UZV6_9CREN</name>
<sequence>MKKRREEGEGERKGSTLLDFLGVEPGGAQRKEAPAALDISEDIYKYISSKSKVSKDELFAWAKSKNYSVSSIIKAIDELSRAGRIKRRLDDEGKLVYSTA</sequence>
<dbReference type="EMBL" id="JZWT02000005">
    <property type="protein sequence ID" value="MFB6490192.1"/>
    <property type="molecule type" value="Genomic_DNA"/>
</dbReference>
<gene>
    <name evidence="1" type="ORF">TU35_002915</name>
</gene>
<evidence type="ECO:0000313" key="1">
    <source>
        <dbReference type="EMBL" id="MFB6490192.1"/>
    </source>
</evidence>
<organism evidence="1 2">
    <name type="scientific">Thermoproteus sp. AZ2</name>
    <dbReference type="NCBI Taxonomy" id="1609232"/>
    <lineage>
        <taxon>Archaea</taxon>
        <taxon>Thermoproteota</taxon>
        <taxon>Thermoprotei</taxon>
        <taxon>Thermoproteales</taxon>
        <taxon>Thermoproteaceae</taxon>
        <taxon>Thermoproteus</taxon>
    </lineage>
</organism>
<comment type="caution">
    <text evidence="1">The sequence shown here is derived from an EMBL/GenBank/DDBJ whole genome shotgun (WGS) entry which is preliminary data.</text>
</comment>
<reference evidence="1" key="1">
    <citation type="submission" date="2024-07" db="EMBL/GenBank/DDBJ databases">
        <title>Metagenome and Metagenome-Assembled Genomes of Archaea from a hot spring from the geothermal field of Los Azufres, Mexico.</title>
        <authorList>
            <person name="Marin-Paredes R."/>
            <person name="Martinez-Romero E."/>
            <person name="Servin-Garciduenas L.E."/>
        </authorList>
    </citation>
    <scope>NUCLEOTIDE SEQUENCE</scope>
</reference>
<accession>A0ACC6UZV6</accession>
<proteinExistence type="predicted"/>
<evidence type="ECO:0000313" key="2">
    <source>
        <dbReference type="Proteomes" id="UP000033636"/>
    </source>
</evidence>
<protein>
    <submittedName>
        <fullName evidence="1">Uncharacterized protein</fullName>
    </submittedName>
</protein>
<dbReference type="Proteomes" id="UP000033636">
    <property type="component" value="Unassembled WGS sequence"/>
</dbReference>